<reference evidence="2 3" key="1">
    <citation type="submission" date="2021-08" db="EMBL/GenBank/DDBJ databases">
        <title>Comparative Genomics Analysis of the Genus Qipengyuania Reveals Extensive Genetic Diversity and Metabolic Versatility, Including the Description of Fifteen Novel Species.</title>
        <authorList>
            <person name="Liu Y."/>
        </authorList>
    </citation>
    <scope>NUCLEOTIDE SEQUENCE [LARGE SCALE GENOMIC DNA]</scope>
    <source>
        <strain evidence="2 3">GH25</strain>
    </source>
</reference>
<evidence type="ECO:0000313" key="2">
    <source>
        <dbReference type="EMBL" id="MBX7488726.1"/>
    </source>
</evidence>
<keyword evidence="3" id="KW-1185">Reference proteome</keyword>
<dbReference type="Proteomes" id="UP000776651">
    <property type="component" value="Unassembled WGS sequence"/>
</dbReference>
<organism evidence="2 3">
    <name type="scientific">Qipengyuania pacifica</name>
    <dbReference type="NCBI Taxonomy" id="2860199"/>
    <lineage>
        <taxon>Bacteria</taxon>
        <taxon>Pseudomonadati</taxon>
        <taxon>Pseudomonadota</taxon>
        <taxon>Alphaproteobacteria</taxon>
        <taxon>Sphingomonadales</taxon>
        <taxon>Erythrobacteraceae</taxon>
        <taxon>Qipengyuania</taxon>
    </lineage>
</organism>
<dbReference type="EMBL" id="JAIGNQ010000002">
    <property type="protein sequence ID" value="MBX7488726.1"/>
    <property type="molecule type" value="Genomic_DNA"/>
</dbReference>
<proteinExistence type="predicted"/>
<feature type="region of interest" description="Disordered" evidence="1">
    <location>
        <begin position="1"/>
        <end position="29"/>
    </location>
</feature>
<comment type="caution">
    <text evidence="2">The sequence shown here is derived from an EMBL/GenBank/DDBJ whole genome shotgun (WGS) entry which is preliminary data.</text>
</comment>
<name>A0ABS7JFN5_9SPHN</name>
<sequence>MQLVLERPAAFGEHREASGAELQQRRNTTQRLVLQGDRAVMNAAGRE</sequence>
<evidence type="ECO:0000256" key="1">
    <source>
        <dbReference type="SAM" id="MobiDB-lite"/>
    </source>
</evidence>
<accession>A0ABS7JFN5</accession>
<protein>
    <submittedName>
        <fullName evidence="2">Uncharacterized protein</fullName>
    </submittedName>
</protein>
<gene>
    <name evidence="2" type="ORF">K3177_09380</name>
</gene>
<evidence type="ECO:0000313" key="3">
    <source>
        <dbReference type="Proteomes" id="UP000776651"/>
    </source>
</evidence>
<dbReference type="RefSeq" id="WP_221598020.1">
    <property type="nucleotide sequence ID" value="NZ_JAIGNQ010000002.1"/>
</dbReference>